<protein>
    <submittedName>
        <fullName evidence="3">Coiled-coil protein</fullName>
    </submittedName>
</protein>
<dbReference type="eggNOG" id="ENOG5033CGB">
    <property type="taxonomic scope" value="Bacteria"/>
</dbReference>
<accession>A0A0W0YI35</accession>
<dbReference type="InterPro" id="IPR044159">
    <property type="entry name" value="IQM"/>
</dbReference>
<proteinExistence type="predicted"/>
<evidence type="ECO:0000256" key="1">
    <source>
        <dbReference type="ARBA" id="ARBA00004496"/>
    </source>
</evidence>
<dbReference type="PANTHER" id="PTHR31250">
    <property type="entry name" value="IQ DOMAIN-CONTAINING PROTEIN IQM3"/>
    <property type="match status" value="1"/>
</dbReference>
<comment type="caution">
    <text evidence="3">The sequence shown here is derived from an EMBL/GenBank/DDBJ whole genome shotgun (WGS) entry which is preliminary data.</text>
</comment>
<dbReference type="PANTHER" id="PTHR31250:SF27">
    <property type="entry name" value="IQ DOMAIN-CONTAINING PROTEIN IQM5"/>
    <property type="match status" value="1"/>
</dbReference>
<gene>
    <name evidence="3" type="ORF">Lsai_2320</name>
</gene>
<reference evidence="3 4" key="1">
    <citation type="submission" date="2015-11" db="EMBL/GenBank/DDBJ databases">
        <title>Genomic analysis of 38 Legionella species identifies large and diverse effector repertoires.</title>
        <authorList>
            <person name="Burstein D."/>
            <person name="Amaro F."/>
            <person name="Zusman T."/>
            <person name="Lifshitz Z."/>
            <person name="Cohen O."/>
            <person name="Gilbert J.A."/>
            <person name="Pupko T."/>
            <person name="Shuman H.A."/>
            <person name="Segal G."/>
        </authorList>
    </citation>
    <scope>NUCLEOTIDE SEQUENCE [LARGE SCALE GENOMIC DNA]</scope>
    <source>
        <strain evidence="3 4">Mt.St.Helens-4</strain>
    </source>
</reference>
<dbReference type="GO" id="GO:0005737">
    <property type="term" value="C:cytoplasm"/>
    <property type="evidence" value="ECO:0007669"/>
    <property type="project" value="UniProtKB-SubCell"/>
</dbReference>
<evidence type="ECO:0000313" key="3">
    <source>
        <dbReference type="EMBL" id="KTD56190.1"/>
    </source>
</evidence>
<keyword evidence="2" id="KW-0963">Cytoplasm</keyword>
<dbReference type="EMBL" id="LNYV01000034">
    <property type="protein sequence ID" value="KTD56190.1"/>
    <property type="molecule type" value="Genomic_DNA"/>
</dbReference>
<dbReference type="STRING" id="28087.Lsai_2320"/>
<dbReference type="RefSeq" id="WP_232002422.1">
    <property type="nucleotide sequence ID" value="NZ_CAAAJE010000006.1"/>
</dbReference>
<name>A0A0W0YI35_9GAMM</name>
<sequence length="478" mass="54512">MDTEISNQIEEYKSQYKQADSLAEKLNVIVDFRLYIASFNDGHFGPEVEENDKNEVIQELETLKNNLNQYCLEKGINLTNINDMCDKRQQIGILFSEVEILSNRNEKQTLTQTIANAYHIYETCQKALKENEYLFPSEKEELQKTAEKYMNTMKALTNRTNNKLTLIASKKVYQAINNENELPKKLNLNGDKYNLVPNESLKLNKIPAENNATSTAQYRWRRTAKLALAKERGQLLEVNELSKQQDSKGQTKMLAPKDRDPHRALIREGRIVRYDRELATTTLADTSDMLSHGKGGYCAFTINADGDIYLFNHKDKTDKIAHSTMTEGGLVLGAGEMQIKNGQIEVITCYSGHYRPGVKNIYETLKHLAEKNVDISQIKVAFLDEPKELENLTKQTIELPDKVVSSSGELCHIEDVLSDVSHQDRQTHLGLRYAYNAQDIVNHMDLLSKQQTIKENLSGIKTLDDPNKTIKQTKFSNN</sequence>
<dbReference type="PATRIC" id="fig|28087.4.peg.2494"/>
<dbReference type="Proteomes" id="UP000054621">
    <property type="component" value="Unassembled WGS sequence"/>
</dbReference>
<evidence type="ECO:0000313" key="4">
    <source>
        <dbReference type="Proteomes" id="UP000054621"/>
    </source>
</evidence>
<evidence type="ECO:0000256" key="2">
    <source>
        <dbReference type="ARBA" id="ARBA00022490"/>
    </source>
</evidence>
<comment type="subcellular location">
    <subcellularLocation>
        <location evidence="1">Cytoplasm</location>
    </subcellularLocation>
</comment>
<organism evidence="3 4">
    <name type="scientific">Legionella sainthelensi</name>
    <dbReference type="NCBI Taxonomy" id="28087"/>
    <lineage>
        <taxon>Bacteria</taxon>
        <taxon>Pseudomonadati</taxon>
        <taxon>Pseudomonadota</taxon>
        <taxon>Gammaproteobacteria</taxon>
        <taxon>Legionellales</taxon>
        <taxon>Legionellaceae</taxon>
        <taxon>Legionella</taxon>
    </lineage>
</organism>
<dbReference type="AlphaFoldDB" id="A0A0W0YI35"/>